<dbReference type="STRING" id="307972.A0A2G8KDE6"/>
<keyword evidence="1" id="KW-0472">Membrane</keyword>
<dbReference type="InterPro" id="IPR043502">
    <property type="entry name" value="DNA/RNA_pol_sf"/>
</dbReference>
<name>A0A2G8KDE6_STIJA</name>
<protein>
    <recommendedName>
        <fullName evidence="4">Retrovirus-related Pol polyprotein from transposon</fullName>
    </recommendedName>
</protein>
<dbReference type="InterPro" id="IPR043128">
    <property type="entry name" value="Rev_trsase/Diguanyl_cyclase"/>
</dbReference>
<dbReference type="CDD" id="cd01647">
    <property type="entry name" value="RT_LTR"/>
    <property type="match status" value="1"/>
</dbReference>
<keyword evidence="1" id="KW-0812">Transmembrane</keyword>
<reference evidence="2 3" key="1">
    <citation type="journal article" date="2017" name="PLoS Biol.">
        <title>The sea cucumber genome provides insights into morphological evolution and visceral regeneration.</title>
        <authorList>
            <person name="Zhang X."/>
            <person name="Sun L."/>
            <person name="Yuan J."/>
            <person name="Sun Y."/>
            <person name="Gao Y."/>
            <person name="Zhang L."/>
            <person name="Li S."/>
            <person name="Dai H."/>
            <person name="Hamel J.F."/>
            <person name="Liu C."/>
            <person name="Yu Y."/>
            <person name="Liu S."/>
            <person name="Lin W."/>
            <person name="Guo K."/>
            <person name="Jin S."/>
            <person name="Xu P."/>
            <person name="Storey K.B."/>
            <person name="Huan P."/>
            <person name="Zhang T."/>
            <person name="Zhou Y."/>
            <person name="Zhang J."/>
            <person name="Lin C."/>
            <person name="Li X."/>
            <person name="Xing L."/>
            <person name="Huo D."/>
            <person name="Sun M."/>
            <person name="Wang L."/>
            <person name="Mercier A."/>
            <person name="Li F."/>
            <person name="Yang H."/>
            <person name="Xiang J."/>
        </authorList>
    </citation>
    <scope>NUCLEOTIDE SEQUENCE [LARGE SCALE GENOMIC DNA]</scope>
    <source>
        <strain evidence="2">Shaxun</strain>
        <tissue evidence="2">Muscle</tissue>
    </source>
</reference>
<keyword evidence="1" id="KW-1133">Transmembrane helix</keyword>
<gene>
    <name evidence="2" type="ORF">BSL78_17137</name>
</gene>
<organism evidence="2 3">
    <name type="scientific">Stichopus japonicus</name>
    <name type="common">Sea cucumber</name>
    <dbReference type="NCBI Taxonomy" id="307972"/>
    <lineage>
        <taxon>Eukaryota</taxon>
        <taxon>Metazoa</taxon>
        <taxon>Echinodermata</taxon>
        <taxon>Eleutherozoa</taxon>
        <taxon>Echinozoa</taxon>
        <taxon>Holothuroidea</taxon>
        <taxon>Aspidochirotacea</taxon>
        <taxon>Aspidochirotida</taxon>
        <taxon>Stichopodidae</taxon>
        <taxon>Apostichopus</taxon>
    </lineage>
</organism>
<dbReference type="OrthoDB" id="7701233at2759"/>
<dbReference type="Gene3D" id="3.30.70.270">
    <property type="match status" value="1"/>
</dbReference>
<keyword evidence="3" id="KW-1185">Reference proteome</keyword>
<evidence type="ECO:0000313" key="3">
    <source>
        <dbReference type="Proteomes" id="UP000230750"/>
    </source>
</evidence>
<feature type="transmembrane region" description="Helical" evidence="1">
    <location>
        <begin position="89"/>
        <end position="110"/>
    </location>
</feature>
<evidence type="ECO:0000313" key="2">
    <source>
        <dbReference type="EMBL" id="PIK45985.1"/>
    </source>
</evidence>
<dbReference type="Proteomes" id="UP000230750">
    <property type="component" value="Unassembled WGS sequence"/>
</dbReference>
<dbReference type="PANTHER" id="PTHR24559:SF435">
    <property type="entry name" value="RIBONUCLEASE H"/>
    <property type="match status" value="1"/>
</dbReference>
<comment type="caution">
    <text evidence="2">The sequence shown here is derived from an EMBL/GenBank/DDBJ whole genome shotgun (WGS) entry which is preliminary data.</text>
</comment>
<dbReference type="EMBL" id="MRZV01000672">
    <property type="protein sequence ID" value="PIK45985.1"/>
    <property type="molecule type" value="Genomic_DNA"/>
</dbReference>
<evidence type="ECO:0000256" key="1">
    <source>
        <dbReference type="SAM" id="Phobius"/>
    </source>
</evidence>
<dbReference type="PANTHER" id="PTHR24559">
    <property type="entry name" value="TRANSPOSON TY3-I GAG-POL POLYPROTEIN"/>
    <property type="match status" value="1"/>
</dbReference>
<dbReference type="Gene3D" id="3.10.10.10">
    <property type="entry name" value="HIV Type 1 Reverse Transcriptase, subunit A, domain 1"/>
    <property type="match status" value="1"/>
</dbReference>
<accession>A0A2G8KDE6</accession>
<evidence type="ECO:0008006" key="4">
    <source>
        <dbReference type="Google" id="ProtNLM"/>
    </source>
</evidence>
<dbReference type="SUPFAM" id="SSF56672">
    <property type="entry name" value="DNA/RNA polymerases"/>
    <property type="match status" value="1"/>
</dbReference>
<sequence>MLTPGVISPSKSAWSSPVLVKKKDGCLWFCIDYRRLNDVTHKDTFPLPRIDDSLDAMSGAKWFSTLDLKMGTGKSKWTVETGRRPPSPWVVVFISLMFYLLNCATLPLLFRG</sequence>
<dbReference type="AlphaFoldDB" id="A0A2G8KDE6"/>
<dbReference type="InterPro" id="IPR053134">
    <property type="entry name" value="RNA-dir_DNA_polymerase"/>
</dbReference>
<proteinExistence type="predicted"/>